<dbReference type="Gene3D" id="1.10.10.60">
    <property type="entry name" value="Homeodomain-like"/>
    <property type="match status" value="1"/>
</dbReference>
<keyword evidence="4" id="KW-1133">Transmembrane helix</keyword>
<dbReference type="InterPro" id="IPR020449">
    <property type="entry name" value="Tscrpt_reg_AraC-type_HTH"/>
</dbReference>
<dbReference type="InterPro" id="IPR009057">
    <property type="entry name" value="Homeodomain-like_sf"/>
</dbReference>
<evidence type="ECO:0000256" key="4">
    <source>
        <dbReference type="SAM" id="Phobius"/>
    </source>
</evidence>
<dbReference type="GO" id="GO:0003700">
    <property type="term" value="F:DNA-binding transcription factor activity"/>
    <property type="evidence" value="ECO:0007669"/>
    <property type="project" value="InterPro"/>
</dbReference>
<keyword evidence="4" id="KW-0472">Membrane</keyword>
<dbReference type="PANTHER" id="PTHR43280">
    <property type="entry name" value="ARAC-FAMILY TRANSCRIPTIONAL REGULATOR"/>
    <property type="match status" value="1"/>
</dbReference>
<dbReference type="Pfam" id="PF12833">
    <property type="entry name" value="HTH_18"/>
    <property type="match status" value="1"/>
</dbReference>
<evidence type="ECO:0000259" key="5">
    <source>
        <dbReference type="PROSITE" id="PS01124"/>
    </source>
</evidence>
<dbReference type="SUPFAM" id="SSF46689">
    <property type="entry name" value="Homeodomain-like"/>
    <property type="match status" value="1"/>
</dbReference>
<organism evidence="6 7">
    <name type="scientific">Leptospira hartskeerlii</name>
    <dbReference type="NCBI Taxonomy" id="2023177"/>
    <lineage>
        <taxon>Bacteria</taxon>
        <taxon>Pseudomonadati</taxon>
        <taxon>Spirochaetota</taxon>
        <taxon>Spirochaetia</taxon>
        <taxon>Leptospirales</taxon>
        <taxon>Leptospiraceae</taxon>
        <taxon>Leptospira</taxon>
    </lineage>
</organism>
<feature type="transmembrane region" description="Helical" evidence="4">
    <location>
        <begin position="96"/>
        <end position="116"/>
    </location>
</feature>
<dbReference type="Proteomes" id="UP000232196">
    <property type="component" value="Unassembled WGS sequence"/>
</dbReference>
<dbReference type="AlphaFoldDB" id="A0A2M9XD87"/>
<evidence type="ECO:0000313" key="7">
    <source>
        <dbReference type="Proteomes" id="UP000232196"/>
    </source>
</evidence>
<keyword evidence="7" id="KW-1185">Reference proteome</keyword>
<feature type="transmembrane region" description="Helical" evidence="4">
    <location>
        <begin position="7"/>
        <end position="26"/>
    </location>
</feature>
<dbReference type="GO" id="GO:0043565">
    <property type="term" value="F:sequence-specific DNA binding"/>
    <property type="evidence" value="ECO:0007669"/>
    <property type="project" value="InterPro"/>
</dbReference>
<gene>
    <name evidence="6" type="ORF">CH357_11500</name>
</gene>
<feature type="transmembrane region" description="Helical" evidence="4">
    <location>
        <begin position="32"/>
        <end position="52"/>
    </location>
</feature>
<dbReference type="RefSeq" id="WP_100706987.1">
    <property type="nucleotide sequence ID" value="NZ_NPDL01000011.1"/>
</dbReference>
<comment type="caution">
    <text evidence="6">The sequence shown here is derived from an EMBL/GenBank/DDBJ whole genome shotgun (WGS) entry which is preliminary data.</text>
</comment>
<evidence type="ECO:0000256" key="3">
    <source>
        <dbReference type="ARBA" id="ARBA00023163"/>
    </source>
</evidence>
<keyword evidence="2" id="KW-0238">DNA-binding</keyword>
<feature type="transmembrane region" description="Helical" evidence="4">
    <location>
        <begin position="64"/>
        <end position="84"/>
    </location>
</feature>
<reference evidence="6 7" key="1">
    <citation type="submission" date="2017-07" db="EMBL/GenBank/DDBJ databases">
        <title>Leptospira spp. isolated from tropical soils.</title>
        <authorList>
            <person name="Thibeaux R."/>
            <person name="Iraola G."/>
            <person name="Ferres I."/>
            <person name="Bierque E."/>
            <person name="Girault D."/>
            <person name="Soupe-Gilbert M.-E."/>
            <person name="Picardeau M."/>
            <person name="Goarant C."/>
        </authorList>
    </citation>
    <scope>NUCLEOTIDE SEQUENCE [LARGE SCALE GENOMIC DNA]</scope>
    <source>
        <strain evidence="6 7">MCA1-C-A1</strain>
    </source>
</reference>
<name>A0A2M9XD87_9LEPT</name>
<dbReference type="EMBL" id="NPDN01000005">
    <property type="protein sequence ID" value="PJZ25614.1"/>
    <property type="molecule type" value="Genomic_DNA"/>
</dbReference>
<keyword evidence="3" id="KW-0804">Transcription</keyword>
<dbReference type="PROSITE" id="PS01124">
    <property type="entry name" value="HTH_ARAC_FAMILY_2"/>
    <property type="match status" value="1"/>
</dbReference>
<dbReference type="PROSITE" id="PS00041">
    <property type="entry name" value="HTH_ARAC_FAMILY_1"/>
    <property type="match status" value="1"/>
</dbReference>
<dbReference type="PANTHER" id="PTHR43280:SF29">
    <property type="entry name" value="ARAC-FAMILY TRANSCRIPTIONAL REGULATOR"/>
    <property type="match status" value="1"/>
</dbReference>
<dbReference type="PRINTS" id="PR00032">
    <property type="entry name" value="HTHARAC"/>
</dbReference>
<keyword evidence="1" id="KW-0805">Transcription regulation</keyword>
<proteinExistence type="predicted"/>
<dbReference type="SMART" id="SM00342">
    <property type="entry name" value="HTH_ARAC"/>
    <property type="match status" value="1"/>
</dbReference>
<evidence type="ECO:0000256" key="1">
    <source>
        <dbReference type="ARBA" id="ARBA00023015"/>
    </source>
</evidence>
<feature type="transmembrane region" description="Helical" evidence="4">
    <location>
        <begin position="168"/>
        <end position="186"/>
    </location>
</feature>
<protein>
    <submittedName>
        <fullName evidence="6">AraC family transcriptional regulator</fullName>
    </submittedName>
</protein>
<accession>A0A2M9XD87</accession>
<evidence type="ECO:0000256" key="2">
    <source>
        <dbReference type="ARBA" id="ARBA00023125"/>
    </source>
</evidence>
<feature type="transmembrane region" description="Helical" evidence="4">
    <location>
        <begin position="198"/>
        <end position="216"/>
    </location>
</feature>
<dbReference type="InterPro" id="IPR018060">
    <property type="entry name" value="HTH_AraC"/>
</dbReference>
<evidence type="ECO:0000313" key="6">
    <source>
        <dbReference type="EMBL" id="PJZ25614.1"/>
    </source>
</evidence>
<dbReference type="InterPro" id="IPR018062">
    <property type="entry name" value="HTH_AraC-typ_CS"/>
</dbReference>
<feature type="transmembrane region" description="Helical" evidence="4">
    <location>
        <begin position="128"/>
        <end position="148"/>
    </location>
</feature>
<sequence length="367" mass="42365">MISQITDILHLFCLSNLIFIIGLLGWRYFYDLRIRIAGGFSFGIVCYIILSLDPDLKIPYPVRVFLFAGLISLPFFFWMISLAIFEDHFEIKYWHWLLLFCKVGVSAWSVYPVLDLINMRGPIVSETVLAHIIIPTLLSLGFVVAAIIRIYSGRKDDLIETRRRLREVHILMTGSVITFNMFSHLILRGKILSEILDLANVVFAWGLILAFMYLVFELKEGLVDPRPEETEGKEEKAVYADPALKKKLVSAFEETKLYRKEGLTIGQLAEDLEVQEYKLRRLINQAMGFRNFPDFLNRYRIQEACEILLDSGKDEIPIIRVAMDLGYQSLGPFNRAFKELTGVTPTEFRRNRGRDESLKNTADFEIS</sequence>
<dbReference type="OrthoDB" id="9778008at2"/>
<keyword evidence="4" id="KW-0812">Transmembrane</keyword>
<feature type="domain" description="HTH araC/xylS-type" evidence="5">
    <location>
        <begin position="247"/>
        <end position="351"/>
    </location>
</feature>